<evidence type="ECO:0000313" key="2">
    <source>
        <dbReference type="Proteomes" id="UP000054783"/>
    </source>
</evidence>
<proteinExistence type="predicted"/>
<accession>A0A0V1A0K7</accession>
<dbReference type="Proteomes" id="UP000054783">
    <property type="component" value="Unassembled WGS sequence"/>
</dbReference>
<protein>
    <submittedName>
        <fullName evidence="1">Uncharacterized protein</fullName>
    </submittedName>
</protein>
<comment type="caution">
    <text evidence="1">The sequence shown here is derived from an EMBL/GenBank/DDBJ whole genome shotgun (WGS) entry which is preliminary data.</text>
</comment>
<name>A0A0V1A0K7_9BILA</name>
<dbReference type="AlphaFoldDB" id="A0A0V1A0K7"/>
<organism evidence="1 2">
    <name type="scientific">Trichinella patagoniensis</name>
    <dbReference type="NCBI Taxonomy" id="990121"/>
    <lineage>
        <taxon>Eukaryota</taxon>
        <taxon>Metazoa</taxon>
        <taxon>Ecdysozoa</taxon>
        <taxon>Nematoda</taxon>
        <taxon>Enoplea</taxon>
        <taxon>Dorylaimia</taxon>
        <taxon>Trichinellida</taxon>
        <taxon>Trichinellidae</taxon>
        <taxon>Trichinella</taxon>
    </lineage>
</organism>
<reference evidence="1 2" key="1">
    <citation type="submission" date="2015-01" db="EMBL/GenBank/DDBJ databases">
        <title>Evolution of Trichinella species and genotypes.</title>
        <authorList>
            <person name="Korhonen P.K."/>
            <person name="Edoardo P."/>
            <person name="Giuseppe L.R."/>
            <person name="Gasser R.B."/>
        </authorList>
    </citation>
    <scope>NUCLEOTIDE SEQUENCE [LARGE SCALE GENOMIC DNA]</scope>
    <source>
        <strain evidence="1">ISS2496</strain>
    </source>
</reference>
<dbReference type="EMBL" id="JYDQ01000048">
    <property type="protein sequence ID" value="KRY18325.1"/>
    <property type="molecule type" value="Genomic_DNA"/>
</dbReference>
<gene>
    <name evidence="1" type="ORF">T12_4907</name>
</gene>
<evidence type="ECO:0000313" key="1">
    <source>
        <dbReference type="EMBL" id="KRY18325.1"/>
    </source>
</evidence>
<keyword evidence="2" id="KW-1185">Reference proteome</keyword>
<sequence length="56" mass="6218">MQVSRAEADKNDCVQGADYMVEVSGLECDSVEVKRESNENLHKHLKANIGKKMPGK</sequence>